<dbReference type="Proteomes" id="UP000299102">
    <property type="component" value="Unassembled WGS sequence"/>
</dbReference>
<feature type="compositionally biased region" description="Basic residues" evidence="1">
    <location>
        <begin position="41"/>
        <end position="56"/>
    </location>
</feature>
<dbReference type="AlphaFoldDB" id="A0A4C1ZES1"/>
<protein>
    <submittedName>
        <fullName evidence="2">Uncharacterized protein</fullName>
    </submittedName>
</protein>
<feature type="compositionally biased region" description="Pro residues" evidence="1">
    <location>
        <begin position="223"/>
        <end position="232"/>
    </location>
</feature>
<evidence type="ECO:0000256" key="1">
    <source>
        <dbReference type="SAM" id="MobiDB-lite"/>
    </source>
</evidence>
<feature type="region of interest" description="Disordered" evidence="1">
    <location>
        <begin position="39"/>
        <end position="58"/>
    </location>
</feature>
<dbReference type="EMBL" id="BGZK01001735">
    <property type="protein sequence ID" value="GBP85419.1"/>
    <property type="molecule type" value="Genomic_DNA"/>
</dbReference>
<accession>A0A4C1ZES1</accession>
<name>A0A4C1ZES1_EUMVA</name>
<evidence type="ECO:0000313" key="2">
    <source>
        <dbReference type="EMBL" id="GBP85419.1"/>
    </source>
</evidence>
<feature type="compositionally biased region" description="Basic residues" evidence="1">
    <location>
        <begin position="171"/>
        <end position="182"/>
    </location>
</feature>
<feature type="region of interest" description="Disordered" evidence="1">
    <location>
        <begin position="89"/>
        <end position="232"/>
    </location>
</feature>
<feature type="region of interest" description="Disordered" evidence="1">
    <location>
        <begin position="1"/>
        <end position="26"/>
    </location>
</feature>
<keyword evidence="3" id="KW-1185">Reference proteome</keyword>
<comment type="caution">
    <text evidence="2">The sequence shown here is derived from an EMBL/GenBank/DDBJ whole genome shotgun (WGS) entry which is preliminary data.</text>
</comment>
<gene>
    <name evidence="2" type="ORF">EVAR_64069_1</name>
</gene>
<reference evidence="2 3" key="1">
    <citation type="journal article" date="2019" name="Commun. Biol.">
        <title>The bagworm genome reveals a unique fibroin gene that provides high tensile strength.</title>
        <authorList>
            <person name="Kono N."/>
            <person name="Nakamura H."/>
            <person name="Ohtoshi R."/>
            <person name="Tomita M."/>
            <person name="Numata K."/>
            <person name="Arakawa K."/>
        </authorList>
    </citation>
    <scope>NUCLEOTIDE SEQUENCE [LARGE SCALE GENOMIC DNA]</scope>
</reference>
<feature type="compositionally biased region" description="Basic residues" evidence="1">
    <location>
        <begin position="153"/>
        <end position="162"/>
    </location>
</feature>
<proteinExistence type="predicted"/>
<evidence type="ECO:0000313" key="3">
    <source>
        <dbReference type="Proteomes" id="UP000299102"/>
    </source>
</evidence>
<sequence length="232" mass="25688">MPRYGHKKSDDARNNGRGAPPPAAVTELQTDALLRTTRAFRQNKRSAKTPHKRRRGNGALFRAARAAKAPSGAIRVHTRAFTSEAAVKASVGDGGGPRTRMCPRAAAHGQPGLRRPPGRARAHQFEGLELKEENAPPSPRPARAECLAGVGRTVRRRRRTVRTRRDPRAARPQRRLAPRRISRASDPSDRLRRGRRRPRRPPLAIGSFKKRTASLTSPARALRPPPPPHRTI</sequence>
<organism evidence="2 3">
    <name type="scientific">Eumeta variegata</name>
    <name type="common">Bagworm moth</name>
    <name type="synonym">Eumeta japonica</name>
    <dbReference type="NCBI Taxonomy" id="151549"/>
    <lineage>
        <taxon>Eukaryota</taxon>
        <taxon>Metazoa</taxon>
        <taxon>Ecdysozoa</taxon>
        <taxon>Arthropoda</taxon>
        <taxon>Hexapoda</taxon>
        <taxon>Insecta</taxon>
        <taxon>Pterygota</taxon>
        <taxon>Neoptera</taxon>
        <taxon>Endopterygota</taxon>
        <taxon>Lepidoptera</taxon>
        <taxon>Glossata</taxon>
        <taxon>Ditrysia</taxon>
        <taxon>Tineoidea</taxon>
        <taxon>Psychidae</taxon>
        <taxon>Oiketicinae</taxon>
        <taxon>Eumeta</taxon>
    </lineage>
</organism>
<feature type="compositionally biased region" description="Basic and acidic residues" evidence="1">
    <location>
        <begin position="123"/>
        <end position="134"/>
    </location>
</feature>